<name>X0KNR9_FUSOX</name>
<reference evidence="2" key="1">
    <citation type="submission" date="2011-11" db="EMBL/GenBank/DDBJ databases">
        <title>The Genome Sequence of Fusarium oxysporum Cotton.</title>
        <authorList>
            <consortium name="The Broad Institute Genome Sequencing Platform"/>
            <person name="Ma L.-J."/>
            <person name="Gale L.R."/>
            <person name="Schwartz D.C."/>
            <person name="Zhou S."/>
            <person name="Corby-Kistler H."/>
            <person name="Young S.K."/>
            <person name="Zeng Q."/>
            <person name="Gargeya S."/>
            <person name="Fitzgerald M."/>
            <person name="Haas B."/>
            <person name="Abouelleil A."/>
            <person name="Alvarado L."/>
            <person name="Arachchi H.M."/>
            <person name="Berlin A."/>
            <person name="Brown A."/>
            <person name="Chapman S.B."/>
            <person name="Chen Z."/>
            <person name="Dunbar C."/>
            <person name="Freedman E."/>
            <person name="Gearin G."/>
            <person name="Goldberg J."/>
            <person name="Griggs A."/>
            <person name="Gujja S."/>
            <person name="Heiman D."/>
            <person name="Howarth C."/>
            <person name="Larson L."/>
            <person name="Lui A."/>
            <person name="MacDonald P.J.P."/>
            <person name="Montmayeur A."/>
            <person name="Murphy C."/>
            <person name="Neiman D."/>
            <person name="Pearson M."/>
            <person name="Priest M."/>
            <person name="Roberts A."/>
            <person name="Saif S."/>
            <person name="Shea T."/>
            <person name="Shenoy N."/>
            <person name="Sisk P."/>
            <person name="Stolte C."/>
            <person name="Sykes S."/>
            <person name="Wortman J."/>
            <person name="Nusbaum C."/>
            <person name="Birren B."/>
        </authorList>
    </citation>
    <scope>NUCLEOTIDE SEQUENCE [LARGE SCALE GENOMIC DNA]</scope>
    <source>
        <strain evidence="2">25433</strain>
    </source>
</reference>
<dbReference type="HOGENOM" id="CLU_2210151_0_0_1"/>
<dbReference type="Proteomes" id="UP000030701">
    <property type="component" value="Unassembled WGS sequence"/>
</dbReference>
<protein>
    <submittedName>
        <fullName evidence="2">Uncharacterized protein</fullName>
    </submittedName>
</protein>
<dbReference type="EMBL" id="JH658026">
    <property type="protein sequence ID" value="EXM15259.1"/>
    <property type="molecule type" value="Genomic_DNA"/>
</dbReference>
<gene>
    <name evidence="2" type="ORF">FOTG_16389</name>
</gene>
<sequence length="107" mass="12077">MSRWVSLTSSTHQTGRKRQGWSPGFEDNCSSNSNVWEGILDQMNQVLRPLIMSSRGILLIGQRIQDVKMFSGRQPSQHRHGQECTNALDVSAVEVDHDRGYYLVSAT</sequence>
<feature type="compositionally biased region" description="Polar residues" evidence="1">
    <location>
        <begin position="1"/>
        <end position="13"/>
    </location>
</feature>
<evidence type="ECO:0000313" key="2">
    <source>
        <dbReference type="EMBL" id="EXM15259.1"/>
    </source>
</evidence>
<organism evidence="2">
    <name type="scientific">Fusarium oxysporum f. sp. vasinfectum 25433</name>
    <dbReference type="NCBI Taxonomy" id="1089449"/>
    <lineage>
        <taxon>Eukaryota</taxon>
        <taxon>Fungi</taxon>
        <taxon>Dikarya</taxon>
        <taxon>Ascomycota</taxon>
        <taxon>Pezizomycotina</taxon>
        <taxon>Sordariomycetes</taxon>
        <taxon>Hypocreomycetidae</taxon>
        <taxon>Hypocreales</taxon>
        <taxon>Nectriaceae</taxon>
        <taxon>Fusarium</taxon>
        <taxon>Fusarium oxysporum species complex</taxon>
    </lineage>
</organism>
<dbReference type="AlphaFoldDB" id="X0KNR9"/>
<feature type="region of interest" description="Disordered" evidence="1">
    <location>
        <begin position="1"/>
        <end position="25"/>
    </location>
</feature>
<accession>X0KNR9</accession>
<proteinExistence type="predicted"/>
<evidence type="ECO:0000256" key="1">
    <source>
        <dbReference type="SAM" id="MobiDB-lite"/>
    </source>
</evidence>
<reference evidence="2" key="2">
    <citation type="submission" date="2012-05" db="EMBL/GenBank/DDBJ databases">
        <title>The Genome Annotation of Fusarium oxysporum Cotton.</title>
        <authorList>
            <consortium name="The Broad Institute Genomics Platform"/>
            <person name="Ma L.-J."/>
            <person name="Corby-Kistler H."/>
            <person name="Broz K."/>
            <person name="Gale L.R."/>
            <person name="Jonkers W."/>
            <person name="O'Donnell K."/>
            <person name="Ploetz R."/>
            <person name="Steinberg C."/>
            <person name="Schwartz D.C."/>
            <person name="VanEtten H."/>
            <person name="Zhou S."/>
            <person name="Young S.K."/>
            <person name="Zeng Q."/>
            <person name="Gargeya S."/>
            <person name="Fitzgerald M."/>
            <person name="Abouelleil A."/>
            <person name="Alvarado L."/>
            <person name="Chapman S.B."/>
            <person name="Gainer-Dewar J."/>
            <person name="Goldberg J."/>
            <person name="Griggs A."/>
            <person name="Gujja S."/>
            <person name="Hansen M."/>
            <person name="Howarth C."/>
            <person name="Imamovic A."/>
            <person name="Ireland A."/>
            <person name="Larimer J."/>
            <person name="McCowan C."/>
            <person name="Murphy C."/>
            <person name="Pearson M."/>
            <person name="Poon T.W."/>
            <person name="Priest M."/>
            <person name="Roberts A."/>
            <person name="Saif S."/>
            <person name="Shea T."/>
            <person name="Sykes S."/>
            <person name="Wortman J."/>
            <person name="Nusbaum C."/>
            <person name="Birren B."/>
        </authorList>
    </citation>
    <scope>NUCLEOTIDE SEQUENCE</scope>
    <source>
        <strain evidence="2">25433</strain>
    </source>
</reference>